<name>A0A0C3P7A2_PISTI</name>
<dbReference type="EMBL" id="KN831955">
    <property type="protein sequence ID" value="KIO09265.1"/>
    <property type="molecule type" value="Genomic_DNA"/>
</dbReference>
<evidence type="ECO:0000313" key="3">
    <source>
        <dbReference type="Proteomes" id="UP000054217"/>
    </source>
</evidence>
<feature type="compositionally biased region" description="Basic and acidic residues" evidence="1">
    <location>
        <begin position="324"/>
        <end position="333"/>
    </location>
</feature>
<feature type="region of interest" description="Disordered" evidence="1">
    <location>
        <begin position="96"/>
        <end position="118"/>
    </location>
</feature>
<dbReference type="HOGENOM" id="CLU_048923_0_0_1"/>
<organism evidence="2 3">
    <name type="scientific">Pisolithus tinctorius Marx 270</name>
    <dbReference type="NCBI Taxonomy" id="870435"/>
    <lineage>
        <taxon>Eukaryota</taxon>
        <taxon>Fungi</taxon>
        <taxon>Dikarya</taxon>
        <taxon>Basidiomycota</taxon>
        <taxon>Agaricomycotina</taxon>
        <taxon>Agaricomycetes</taxon>
        <taxon>Agaricomycetidae</taxon>
        <taxon>Boletales</taxon>
        <taxon>Sclerodermatineae</taxon>
        <taxon>Pisolithaceae</taxon>
        <taxon>Pisolithus</taxon>
    </lineage>
</organism>
<proteinExistence type="predicted"/>
<reference evidence="3" key="2">
    <citation type="submission" date="2015-01" db="EMBL/GenBank/DDBJ databases">
        <title>Evolutionary Origins and Diversification of the Mycorrhizal Mutualists.</title>
        <authorList>
            <consortium name="DOE Joint Genome Institute"/>
            <consortium name="Mycorrhizal Genomics Consortium"/>
            <person name="Kohler A."/>
            <person name="Kuo A."/>
            <person name="Nagy L.G."/>
            <person name="Floudas D."/>
            <person name="Copeland A."/>
            <person name="Barry K.W."/>
            <person name="Cichocki N."/>
            <person name="Veneault-Fourrey C."/>
            <person name="LaButti K."/>
            <person name="Lindquist E.A."/>
            <person name="Lipzen A."/>
            <person name="Lundell T."/>
            <person name="Morin E."/>
            <person name="Murat C."/>
            <person name="Riley R."/>
            <person name="Ohm R."/>
            <person name="Sun H."/>
            <person name="Tunlid A."/>
            <person name="Henrissat B."/>
            <person name="Grigoriev I.V."/>
            <person name="Hibbett D.S."/>
            <person name="Martin F."/>
        </authorList>
    </citation>
    <scope>NUCLEOTIDE SEQUENCE [LARGE SCALE GENOMIC DNA]</scope>
    <source>
        <strain evidence="3">Marx 270</strain>
    </source>
</reference>
<accession>A0A0C3P7A2</accession>
<dbReference type="Proteomes" id="UP000054217">
    <property type="component" value="Unassembled WGS sequence"/>
</dbReference>
<keyword evidence="3" id="KW-1185">Reference proteome</keyword>
<evidence type="ECO:0000313" key="2">
    <source>
        <dbReference type="EMBL" id="KIO09265.1"/>
    </source>
</evidence>
<gene>
    <name evidence="2" type="ORF">M404DRAFT_22458</name>
</gene>
<sequence>MSDSRLITTTDNNNEGWVIIDWTQVSDDAIQYDTDNEEETMRAKEQQAWLEAERVEREKAKAERAEQEGAEAKRAEREAKEKKACEEEERWEAKCKHKAEAGKGDEASTGGTSGEAGGEVKRVVMDPSCTHCAWAKVVCKLLMDGNKKRVAWVCCNQSKGKCWWPGDGKDAKASPNATSKVNKGKKRKANDKMPEPRPSQKKWVKLKAVKVLEIDKPEAGGSRVRKTGAGGFLGLEDKLKQLIDIVGLIANNLAGLFKLQEAMVENSGQIADTLKLIIDESYGFGVAVTPLDSGSSELDLDELCKEADWLQAEAEGEEEEEAKGEDKPMAESK</sequence>
<feature type="compositionally biased region" description="Acidic residues" evidence="1">
    <location>
        <begin position="314"/>
        <end position="323"/>
    </location>
</feature>
<feature type="region of interest" description="Disordered" evidence="1">
    <location>
        <begin position="59"/>
        <end position="81"/>
    </location>
</feature>
<evidence type="ECO:0000256" key="1">
    <source>
        <dbReference type="SAM" id="MobiDB-lite"/>
    </source>
</evidence>
<dbReference type="InParanoid" id="A0A0C3P7A2"/>
<protein>
    <submittedName>
        <fullName evidence="2">Uncharacterized protein</fullName>
    </submittedName>
</protein>
<feature type="compositionally biased region" description="Basic and acidic residues" evidence="1">
    <location>
        <begin position="96"/>
        <end position="106"/>
    </location>
</feature>
<dbReference type="AlphaFoldDB" id="A0A0C3P7A2"/>
<reference evidence="2 3" key="1">
    <citation type="submission" date="2014-04" db="EMBL/GenBank/DDBJ databases">
        <authorList>
            <consortium name="DOE Joint Genome Institute"/>
            <person name="Kuo A."/>
            <person name="Kohler A."/>
            <person name="Costa M.D."/>
            <person name="Nagy L.G."/>
            <person name="Floudas D."/>
            <person name="Copeland A."/>
            <person name="Barry K.W."/>
            <person name="Cichocki N."/>
            <person name="Veneault-Fourrey C."/>
            <person name="LaButti K."/>
            <person name="Lindquist E.A."/>
            <person name="Lipzen A."/>
            <person name="Lundell T."/>
            <person name="Morin E."/>
            <person name="Murat C."/>
            <person name="Sun H."/>
            <person name="Tunlid A."/>
            <person name="Henrissat B."/>
            <person name="Grigoriev I.V."/>
            <person name="Hibbett D.S."/>
            <person name="Martin F."/>
            <person name="Nordberg H.P."/>
            <person name="Cantor M.N."/>
            <person name="Hua S.X."/>
        </authorList>
    </citation>
    <scope>NUCLEOTIDE SEQUENCE [LARGE SCALE GENOMIC DNA]</scope>
    <source>
        <strain evidence="2 3">Marx 270</strain>
    </source>
</reference>
<feature type="region of interest" description="Disordered" evidence="1">
    <location>
        <begin position="165"/>
        <end position="200"/>
    </location>
</feature>
<feature type="region of interest" description="Disordered" evidence="1">
    <location>
        <begin position="309"/>
        <end position="333"/>
    </location>
</feature>